<evidence type="ECO:0000313" key="5">
    <source>
        <dbReference type="Proteomes" id="UP000198583"/>
    </source>
</evidence>
<dbReference type="Proteomes" id="UP000198583">
    <property type="component" value="Unassembled WGS sequence"/>
</dbReference>
<dbReference type="STRING" id="84724.SAMN04488564_11895"/>
<feature type="chain" id="PRO_5011734042" evidence="2">
    <location>
        <begin position="24"/>
        <end position="478"/>
    </location>
</feature>
<sequence>MRTTIAALVAVLITALAPGLAHAAEPPSNDDFDHATAVTSLPYHGELTTAGSTKAPDDPTECYYYGTDSVWLSYTAPEDAIVRATIGGQPYMAVYTGERGSLSMVPGTCTFMQTKTDTFHVKAGTTYYFALVEHYAGYGKDFTFDLITVPAEANDDRASASVTGFPATFEGDLRRASSEPDELRSACEPEAVQSVWYRYTADRARFVHLARTQNYGFTVSAFRAGDLSEVDCASARVNNGAVFAVAAGESYLIRVAAEEANAGYFKMAFGNAPAIRPSFSAPTDPSAYNDISFTPYAGDPLGMDLATGEIQFGDGTSAPITGRDTIKHRYAKDGEYNVRVTGSTKDGRSGTTERVLKVETHDVTLSGFSVPSTARAGETKRLKVSVGNNTRFDEEVTVRLEAESGDIGSLTQRVAAAGKVEFPFAYTFTADDVARGTVTFKVAGNLRYRYDLDDNPKDNELTASTKVRPAAGGSTRID</sequence>
<evidence type="ECO:0000259" key="3">
    <source>
        <dbReference type="PROSITE" id="PS50093"/>
    </source>
</evidence>
<dbReference type="GO" id="GO:0005975">
    <property type="term" value="P:carbohydrate metabolic process"/>
    <property type="evidence" value="ECO:0007669"/>
    <property type="project" value="UniProtKB-ARBA"/>
</dbReference>
<reference evidence="5" key="1">
    <citation type="submission" date="2016-10" db="EMBL/GenBank/DDBJ databases">
        <authorList>
            <person name="Varghese N."/>
            <person name="Submissions S."/>
        </authorList>
    </citation>
    <scope>NUCLEOTIDE SEQUENCE [LARGE SCALE GENOMIC DNA]</scope>
    <source>
        <strain evidence="5">DSM 44232</strain>
    </source>
</reference>
<dbReference type="EMBL" id="FOYL01000018">
    <property type="protein sequence ID" value="SFR29297.1"/>
    <property type="molecule type" value="Genomic_DNA"/>
</dbReference>
<dbReference type="RefSeq" id="WP_093605721.1">
    <property type="nucleotide sequence ID" value="NZ_FOYL01000018.1"/>
</dbReference>
<feature type="signal peptide" evidence="2">
    <location>
        <begin position="1"/>
        <end position="23"/>
    </location>
</feature>
<dbReference type="InterPro" id="IPR035986">
    <property type="entry name" value="PKD_dom_sf"/>
</dbReference>
<keyword evidence="2" id="KW-0732">Signal</keyword>
<dbReference type="Pfam" id="PF00801">
    <property type="entry name" value="PKD"/>
    <property type="match status" value="1"/>
</dbReference>
<dbReference type="Gene3D" id="2.60.40.10">
    <property type="entry name" value="Immunoglobulins"/>
    <property type="match status" value="1"/>
</dbReference>
<dbReference type="AlphaFoldDB" id="A0A1I6FHM4"/>
<keyword evidence="5" id="KW-1185">Reference proteome</keyword>
<feature type="region of interest" description="Disordered" evidence="1">
    <location>
        <begin position="453"/>
        <end position="478"/>
    </location>
</feature>
<dbReference type="SUPFAM" id="SSF49299">
    <property type="entry name" value="PKD domain"/>
    <property type="match status" value="1"/>
</dbReference>
<dbReference type="InterPro" id="IPR000601">
    <property type="entry name" value="PKD_dom"/>
</dbReference>
<evidence type="ECO:0000256" key="2">
    <source>
        <dbReference type="SAM" id="SignalP"/>
    </source>
</evidence>
<organism evidence="4 5">
    <name type="scientific">Lentzea waywayandensis</name>
    <dbReference type="NCBI Taxonomy" id="84724"/>
    <lineage>
        <taxon>Bacteria</taxon>
        <taxon>Bacillati</taxon>
        <taxon>Actinomycetota</taxon>
        <taxon>Actinomycetes</taxon>
        <taxon>Pseudonocardiales</taxon>
        <taxon>Pseudonocardiaceae</taxon>
        <taxon>Lentzea</taxon>
    </lineage>
</organism>
<dbReference type="OrthoDB" id="5241464at2"/>
<proteinExistence type="predicted"/>
<accession>A0A1I6FHM4</accession>
<evidence type="ECO:0000256" key="1">
    <source>
        <dbReference type="SAM" id="MobiDB-lite"/>
    </source>
</evidence>
<name>A0A1I6FHM4_9PSEU</name>
<feature type="domain" description="PKD" evidence="3">
    <location>
        <begin position="312"/>
        <end position="365"/>
    </location>
</feature>
<gene>
    <name evidence="4" type="ORF">SAMN04488564_11895</name>
</gene>
<evidence type="ECO:0000313" key="4">
    <source>
        <dbReference type="EMBL" id="SFR29297.1"/>
    </source>
</evidence>
<protein>
    <submittedName>
        <fullName evidence="4">PKD domain-containing protein</fullName>
    </submittedName>
</protein>
<dbReference type="InterPro" id="IPR013783">
    <property type="entry name" value="Ig-like_fold"/>
</dbReference>
<dbReference type="PROSITE" id="PS50093">
    <property type="entry name" value="PKD"/>
    <property type="match status" value="1"/>
</dbReference>